<keyword evidence="5" id="KW-1185">Reference proteome</keyword>
<dbReference type="Pfam" id="PF14610">
    <property type="entry name" value="Psg1"/>
    <property type="match status" value="2"/>
</dbReference>
<feature type="compositionally biased region" description="Basic residues" evidence="1">
    <location>
        <begin position="388"/>
        <end position="397"/>
    </location>
</feature>
<feature type="compositionally biased region" description="Low complexity" evidence="1">
    <location>
        <begin position="377"/>
        <end position="387"/>
    </location>
</feature>
<name>A0A0F8DFF7_CERFI</name>
<accession>A0A0F8DFF7</accession>
<dbReference type="EMBL" id="LBBL01000142">
    <property type="protein sequence ID" value="KKF94709.1"/>
    <property type="molecule type" value="Genomic_DNA"/>
</dbReference>
<keyword evidence="2" id="KW-0472">Membrane</keyword>
<dbReference type="Proteomes" id="UP000034841">
    <property type="component" value="Unassembled WGS sequence"/>
</dbReference>
<dbReference type="AlphaFoldDB" id="A0A0F8DFF7"/>
<keyword evidence="3" id="KW-0732">Signal</keyword>
<feature type="compositionally biased region" description="Polar residues" evidence="1">
    <location>
        <begin position="415"/>
        <end position="428"/>
    </location>
</feature>
<protein>
    <submittedName>
        <fullName evidence="4">Developmentally Regulated MAPK Interacting like protein</fullName>
    </submittedName>
</protein>
<organism evidence="4 5">
    <name type="scientific">Ceratocystis fimbriata f. sp. platani</name>
    <dbReference type="NCBI Taxonomy" id="88771"/>
    <lineage>
        <taxon>Eukaryota</taxon>
        <taxon>Fungi</taxon>
        <taxon>Dikarya</taxon>
        <taxon>Ascomycota</taxon>
        <taxon>Pezizomycotina</taxon>
        <taxon>Sordariomycetes</taxon>
        <taxon>Hypocreomycetidae</taxon>
        <taxon>Microascales</taxon>
        <taxon>Ceratocystidaceae</taxon>
        <taxon>Ceratocystis</taxon>
    </lineage>
</organism>
<feature type="compositionally biased region" description="Basic and acidic residues" evidence="1">
    <location>
        <begin position="429"/>
        <end position="439"/>
    </location>
</feature>
<evidence type="ECO:0000256" key="3">
    <source>
        <dbReference type="SAM" id="SignalP"/>
    </source>
</evidence>
<keyword evidence="2" id="KW-0812">Transmembrane</keyword>
<gene>
    <name evidence="4" type="ORF">CFO_g2931</name>
</gene>
<feature type="compositionally biased region" description="Basic residues" evidence="1">
    <location>
        <begin position="330"/>
        <end position="347"/>
    </location>
</feature>
<evidence type="ECO:0000256" key="1">
    <source>
        <dbReference type="SAM" id="MobiDB-lite"/>
    </source>
</evidence>
<dbReference type="InterPro" id="IPR028000">
    <property type="entry name" value="Pma1"/>
</dbReference>
<evidence type="ECO:0000313" key="5">
    <source>
        <dbReference type="Proteomes" id="UP000034841"/>
    </source>
</evidence>
<proteinExistence type="predicted"/>
<reference evidence="4 5" key="1">
    <citation type="submission" date="2015-04" db="EMBL/GenBank/DDBJ databases">
        <title>Genome sequence of Ceratocystis platani, a major pathogen of plane trees.</title>
        <authorList>
            <person name="Belbahri L."/>
        </authorList>
    </citation>
    <scope>NUCLEOTIDE SEQUENCE [LARGE SCALE GENOMIC DNA]</scope>
    <source>
        <strain evidence="4 5">CFO</strain>
    </source>
</reference>
<feature type="chain" id="PRO_5002528399" evidence="3">
    <location>
        <begin position="19"/>
        <end position="439"/>
    </location>
</feature>
<evidence type="ECO:0000256" key="2">
    <source>
        <dbReference type="SAM" id="Phobius"/>
    </source>
</evidence>
<sequence>MRASGVTALLLGACLASASPPKTDFAPGPSPALAARHEPHTTAVGIAPPMAVWVEVDADGQPVKTHTPSQTVIDGTTSLLDAPPYEITGTVFTEYHPDRTVYATRLPQPKSDGSGAFPLCTATAGADGSPFCWPREGDTLFVDTQYYIIWDPKLFDEKKIIYSITSTTTTSASTTTTTASSSTALAARATETTPPLEQQISEILHRTVRIRGERVNRTNQDDELLFISDEMRGTKGVYTLKISNKYMDFKHPTNLSLTLVTTLDGNSKEYAGPIVTMKYRPAHGHSSTATESREMYIVLPVICGLVVLMGIGMIVYNRNIRRIGFGNIMGRKRGRTGHSRPNRRKGGYKQVSGQDPDQDGIQLMDGYDDSSSDEDGYAGSSTTATAKGKAKGKRKFRSAMPSPFDDYPPHIRANMITNMRDSGGSRSRYSTDPRQAKQD</sequence>
<feature type="signal peptide" evidence="3">
    <location>
        <begin position="1"/>
        <end position="18"/>
    </location>
</feature>
<evidence type="ECO:0000313" key="4">
    <source>
        <dbReference type="EMBL" id="KKF94709.1"/>
    </source>
</evidence>
<keyword evidence="2" id="KW-1133">Transmembrane helix</keyword>
<comment type="caution">
    <text evidence="4">The sequence shown here is derived from an EMBL/GenBank/DDBJ whole genome shotgun (WGS) entry which is preliminary data.</text>
</comment>
<feature type="region of interest" description="Disordered" evidence="1">
    <location>
        <begin position="329"/>
        <end position="439"/>
    </location>
</feature>
<feature type="compositionally biased region" description="Acidic residues" evidence="1">
    <location>
        <begin position="366"/>
        <end position="376"/>
    </location>
</feature>
<feature type="transmembrane region" description="Helical" evidence="2">
    <location>
        <begin position="295"/>
        <end position="316"/>
    </location>
</feature>
<dbReference type="OrthoDB" id="4084551at2759"/>